<dbReference type="InterPro" id="IPR018309">
    <property type="entry name" value="Tscrpt_reg_PadR_C"/>
</dbReference>
<sequence>MPLHHAVLALLSDAPDHGYELKARFERTVGPQWGGLNIGHLYQILERLVRDGYITRSQVAQSDRPDKNQYHLTPAGRAELHDWATSAWVRTGGYRDELFLKLFGAASLGTEALSALVEAQRTTYLSEIGGLARLRRTHTDDPLVSLLIDAAIAHTKADLALVDSATDRLAPVTGAAATAAPTAARQREPDHAGDPGDEAGARRRSV</sequence>
<feature type="compositionally biased region" description="Basic and acidic residues" evidence="1">
    <location>
        <begin position="185"/>
        <end position="194"/>
    </location>
</feature>
<protein>
    <submittedName>
        <fullName evidence="4">DNA-binding transcriptional regulator, PadR family</fullName>
    </submittedName>
</protein>
<name>A0A1H6E125_9ACTN</name>
<proteinExistence type="predicted"/>
<dbReference type="Pfam" id="PF10400">
    <property type="entry name" value="Vir_act_alpha_C"/>
    <property type="match status" value="1"/>
</dbReference>
<feature type="region of interest" description="Disordered" evidence="1">
    <location>
        <begin position="173"/>
        <end position="206"/>
    </location>
</feature>
<keyword evidence="5" id="KW-1185">Reference proteome</keyword>
<dbReference type="GO" id="GO:0003677">
    <property type="term" value="F:DNA binding"/>
    <property type="evidence" value="ECO:0007669"/>
    <property type="project" value="UniProtKB-KW"/>
</dbReference>
<accession>A0A1H6E125</accession>
<organism evidence="4 5">
    <name type="scientific">Actinacidiphila yanglinensis</name>
    <dbReference type="NCBI Taxonomy" id="310779"/>
    <lineage>
        <taxon>Bacteria</taxon>
        <taxon>Bacillati</taxon>
        <taxon>Actinomycetota</taxon>
        <taxon>Actinomycetes</taxon>
        <taxon>Kitasatosporales</taxon>
        <taxon>Streptomycetaceae</taxon>
        <taxon>Actinacidiphila</taxon>
    </lineage>
</organism>
<gene>
    <name evidence="4" type="ORF">SAMN05216223_12262</name>
</gene>
<evidence type="ECO:0000259" key="2">
    <source>
        <dbReference type="Pfam" id="PF03551"/>
    </source>
</evidence>
<evidence type="ECO:0000313" key="4">
    <source>
        <dbReference type="EMBL" id="SEG90706.1"/>
    </source>
</evidence>
<dbReference type="Gene3D" id="1.10.10.10">
    <property type="entry name" value="Winged helix-like DNA-binding domain superfamily/Winged helix DNA-binding domain"/>
    <property type="match status" value="1"/>
</dbReference>
<feature type="domain" description="Transcription regulator PadR C-terminal" evidence="3">
    <location>
        <begin position="95"/>
        <end position="169"/>
    </location>
</feature>
<dbReference type="InterPro" id="IPR036388">
    <property type="entry name" value="WH-like_DNA-bd_sf"/>
</dbReference>
<dbReference type="AlphaFoldDB" id="A0A1H6E125"/>
<feature type="compositionally biased region" description="Low complexity" evidence="1">
    <location>
        <begin position="173"/>
        <end position="184"/>
    </location>
</feature>
<dbReference type="Pfam" id="PF03551">
    <property type="entry name" value="PadR"/>
    <property type="match status" value="1"/>
</dbReference>
<dbReference type="Proteomes" id="UP000236754">
    <property type="component" value="Unassembled WGS sequence"/>
</dbReference>
<dbReference type="EMBL" id="FNVU01000022">
    <property type="protein sequence ID" value="SEG90706.1"/>
    <property type="molecule type" value="Genomic_DNA"/>
</dbReference>
<evidence type="ECO:0000256" key="1">
    <source>
        <dbReference type="SAM" id="MobiDB-lite"/>
    </source>
</evidence>
<keyword evidence="4" id="KW-0238">DNA-binding</keyword>
<evidence type="ECO:0000259" key="3">
    <source>
        <dbReference type="Pfam" id="PF10400"/>
    </source>
</evidence>
<feature type="domain" description="Transcription regulator PadR N-terminal" evidence="2">
    <location>
        <begin position="7"/>
        <end position="81"/>
    </location>
</feature>
<dbReference type="SUPFAM" id="SSF46785">
    <property type="entry name" value="Winged helix' DNA-binding domain"/>
    <property type="match status" value="1"/>
</dbReference>
<dbReference type="InterPro" id="IPR036390">
    <property type="entry name" value="WH_DNA-bd_sf"/>
</dbReference>
<evidence type="ECO:0000313" key="5">
    <source>
        <dbReference type="Proteomes" id="UP000236754"/>
    </source>
</evidence>
<dbReference type="RefSeq" id="WP_103889978.1">
    <property type="nucleotide sequence ID" value="NZ_FNVU01000022.1"/>
</dbReference>
<reference evidence="4 5" key="1">
    <citation type="submission" date="2016-10" db="EMBL/GenBank/DDBJ databases">
        <authorList>
            <person name="de Groot N.N."/>
        </authorList>
    </citation>
    <scope>NUCLEOTIDE SEQUENCE [LARGE SCALE GENOMIC DNA]</scope>
    <source>
        <strain evidence="4 5">CGMCC 4.2023</strain>
    </source>
</reference>
<dbReference type="InterPro" id="IPR005149">
    <property type="entry name" value="Tscrpt_reg_PadR_N"/>
</dbReference>
<dbReference type="OrthoDB" id="3186544at2"/>
<dbReference type="PANTHER" id="PTHR43252">
    <property type="entry name" value="TRANSCRIPTIONAL REGULATOR YQJI"/>
    <property type="match status" value="1"/>
</dbReference>
<dbReference type="PANTHER" id="PTHR43252:SF6">
    <property type="entry name" value="NEGATIVE TRANSCRIPTION REGULATOR PADR"/>
    <property type="match status" value="1"/>
</dbReference>